<sequence>MLLKLFRSRTNNTDPDANPNPNPTPIVREVAVREKPSVLQIIHAGGVVERYYMAFPAASIMEKHPNSVLARPEIFRRPWDSIVQPEEILVPGQKYFVVPVGTVKKLRRRMWKPSHEMSNCLVFQDKDTPSSKSLLFGKPISFNRRVRFKGIESKTRNDSGGKKSSNGRGSRKKIVRFAPSLTVIDETQDFDD</sequence>
<comment type="caution">
    <text evidence="1">The sequence shown here is derived from an EMBL/GenBank/DDBJ whole genome shotgun (WGS) entry which is preliminary data.</text>
</comment>
<dbReference type="Proteomes" id="UP001055811">
    <property type="component" value="Linkage Group LG01"/>
</dbReference>
<evidence type="ECO:0000313" key="2">
    <source>
        <dbReference type="Proteomes" id="UP001055811"/>
    </source>
</evidence>
<dbReference type="EMBL" id="CM042009">
    <property type="protein sequence ID" value="KAI3789390.1"/>
    <property type="molecule type" value="Genomic_DNA"/>
</dbReference>
<organism evidence="1 2">
    <name type="scientific">Cichorium intybus</name>
    <name type="common">Chicory</name>
    <dbReference type="NCBI Taxonomy" id="13427"/>
    <lineage>
        <taxon>Eukaryota</taxon>
        <taxon>Viridiplantae</taxon>
        <taxon>Streptophyta</taxon>
        <taxon>Embryophyta</taxon>
        <taxon>Tracheophyta</taxon>
        <taxon>Spermatophyta</taxon>
        <taxon>Magnoliopsida</taxon>
        <taxon>eudicotyledons</taxon>
        <taxon>Gunneridae</taxon>
        <taxon>Pentapetalae</taxon>
        <taxon>asterids</taxon>
        <taxon>campanulids</taxon>
        <taxon>Asterales</taxon>
        <taxon>Asteraceae</taxon>
        <taxon>Cichorioideae</taxon>
        <taxon>Cichorieae</taxon>
        <taxon>Cichoriinae</taxon>
        <taxon>Cichorium</taxon>
    </lineage>
</organism>
<reference evidence="2" key="1">
    <citation type="journal article" date="2022" name="Mol. Ecol. Resour.">
        <title>The genomes of chicory, endive, great burdock and yacon provide insights into Asteraceae palaeo-polyploidization history and plant inulin production.</title>
        <authorList>
            <person name="Fan W."/>
            <person name="Wang S."/>
            <person name="Wang H."/>
            <person name="Wang A."/>
            <person name="Jiang F."/>
            <person name="Liu H."/>
            <person name="Zhao H."/>
            <person name="Xu D."/>
            <person name="Zhang Y."/>
        </authorList>
    </citation>
    <scope>NUCLEOTIDE SEQUENCE [LARGE SCALE GENOMIC DNA]</scope>
    <source>
        <strain evidence="2">cv. Punajuju</strain>
    </source>
</reference>
<accession>A0ACB9H0Y1</accession>
<evidence type="ECO:0000313" key="1">
    <source>
        <dbReference type="EMBL" id="KAI3789390.1"/>
    </source>
</evidence>
<keyword evidence="2" id="KW-1185">Reference proteome</keyword>
<gene>
    <name evidence="1" type="ORF">L2E82_02183</name>
</gene>
<proteinExistence type="predicted"/>
<name>A0ACB9H0Y1_CICIN</name>
<reference evidence="1 2" key="2">
    <citation type="journal article" date="2022" name="Mol. Ecol. Resour.">
        <title>The genomes of chicory, endive, great burdock and yacon provide insights into Asteraceae paleo-polyploidization history and plant inulin production.</title>
        <authorList>
            <person name="Fan W."/>
            <person name="Wang S."/>
            <person name="Wang H."/>
            <person name="Wang A."/>
            <person name="Jiang F."/>
            <person name="Liu H."/>
            <person name="Zhao H."/>
            <person name="Xu D."/>
            <person name="Zhang Y."/>
        </authorList>
    </citation>
    <scope>NUCLEOTIDE SEQUENCE [LARGE SCALE GENOMIC DNA]</scope>
    <source>
        <strain evidence="2">cv. Punajuju</strain>
        <tissue evidence="1">Leaves</tissue>
    </source>
</reference>
<protein>
    <submittedName>
        <fullName evidence="1">Uncharacterized protein</fullName>
    </submittedName>
</protein>